<evidence type="ECO:0000313" key="11">
    <source>
        <dbReference type="EMBL" id="ADO82270.1"/>
    </source>
</evidence>
<dbReference type="GO" id="GO:0046452">
    <property type="term" value="P:dihydrofolate metabolic process"/>
    <property type="evidence" value="ECO:0007669"/>
    <property type="project" value="TreeGrafter"/>
</dbReference>
<dbReference type="CDD" id="cd00209">
    <property type="entry name" value="DHFR"/>
    <property type="match status" value="1"/>
</dbReference>
<evidence type="ECO:0000256" key="6">
    <source>
        <dbReference type="ARBA" id="ARBA00023002"/>
    </source>
</evidence>
<dbReference type="STRING" id="572544.Ilyop_0482"/>
<evidence type="ECO:0000256" key="3">
    <source>
        <dbReference type="ARBA" id="ARBA00012856"/>
    </source>
</evidence>
<evidence type="ECO:0000256" key="9">
    <source>
        <dbReference type="RuleBase" id="RU004474"/>
    </source>
</evidence>
<evidence type="ECO:0000313" key="12">
    <source>
        <dbReference type="Proteomes" id="UP000006875"/>
    </source>
</evidence>
<protein>
    <recommendedName>
        <fullName evidence="3 8">Dihydrofolate reductase</fullName>
        <ecNumber evidence="3 8">1.5.1.3</ecNumber>
    </recommendedName>
</protein>
<dbReference type="PRINTS" id="PR00070">
    <property type="entry name" value="DHFR"/>
</dbReference>
<dbReference type="InterPro" id="IPR024072">
    <property type="entry name" value="DHFR-like_dom_sf"/>
</dbReference>
<dbReference type="UniPathway" id="UPA00077">
    <property type="reaction ID" value="UER00158"/>
</dbReference>
<dbReference type="HOGENOM" id="CLU_043966_5_1_0"/>
<dbReference type="EC" id="1.5.1.3" evidence="3 8"/>
<dbReference type="OrthoDB" id="9804315at2"/>
<evidence type="ECO:0000256" key="2">
    <source>
        <dbReference type="ARBA" id="ARBA00009539"/>
    </source>
</evidence>
<dbReference type="PROSITE" id="PS00075">
    <property type="entry name" value="DHFR_1"/>
    <property type="match status" value="1"/>
</dbReference>
<dbReference type="InterPro" id="IPR012259">
    <property type="entry name" value="DHFR"/>
</dbReference>
<dbReference type="PROSITE" id="PS51330">
    <property type="entry name" value="DHFR_2"/>
    <property type="match status" value="1"/>
</dbReference>
<comment type="catalytic activity">
    <reaction evidence="8">
        <text>(6S)-5,6,7,8-tetrahydrofolate + NADP(+) = 7,8-dihydrofolate + NADPH + H(+)</text>
        <dbReference type="Rhea" id="RHEA:15009"/>
        <dbReference type="ChEBI" id="CHEBI:15378"/>
        <dbReference type="ChEBI" id="CHEBI:57451"/>
        <dbReference type="ChEBI" id="CHEBI:57453"/>
        <dbReference type="ChEBI" id="CHEBI:57783"/>
        <dbReference type="ChEBI" id="CHEBI:58349"/>
        <dbReference type="EC" id="1.5.1.3"/>
    </reaction>
</comment>
<dbReference type="GO" id="GO:0070401">
    <property type="term" value="F:NADP+ binding"/>
    <property type="evidence" value="ECO:0007669"/>
    <property type="project" value="UniProtKB-ARBA"/>
</dbReference>
<name>E3H5Y0_ILYPC</name>
<dbReference type="eggNOG" id="COG0262">
    <property type="taxonomic scope" value="Bacteria"/>
</dbReference>
<accession>E3H5Y0</accession>
<dbReference type="PANTHER" id="PTHR48069">
    <property type="entry name" value="DIHYDROFOLATE REDUCTASE"/>
    <property type="match status" value="1"/>
</dbReference>
<dbReference type="Proteomes" id="UP000006875">
    <property type="component" value="Chromosome"/>
</dbReference>
<feature type="domain" description="DHFR" evidence="10">
    <location>
        <begin position="1"/>
        <end position="158"/>
    </location>
</feature>
<evidence type="ECO:0000256" key="5">
    <source>
        <dbReference type="ARBA" id="ARBA00022857"/>
    </source>
</evidence>
<dbReference type="GO" id="GO:0005829">
    <property type="term" value="C:cytosol"/>
    <property type="evidence" value="ECO:0007669"/>
    <property type="project" value="TreeGrafter"/>
</dbReference>
<keyword evidence="4 8" id="KW-0554">One-carbon metabolism</keyword>
<dbReference type="AlphaFoldDB" id="E3H5Y0"/>
<gene>
    <name evidence="11" type="ordered locus">Ilyop_0482</name>
</gene>
<dbReference type="KEGG" id="ipo:Ilyop_0482"/>
<keyword evidence="12" id="KW-1185">Reference proteome</keyword>
<keyword evidence="5 8" id="KW-0521">NADP</keyword>
<dbReference type="GO" id="GO:0004146">
    <property type="term" value="F:dihydrofolate reductase activity"/>
    <property type="evidence" value="ECO:0007669"/>
    <property type="project" value="UniProtKB-EC"/>
</dbReference>
<evidence type="ECO:0000256" key="1">
    <source>
        <dbReference type="ARBA" id="ARBA00004903"/>
    </source>
</evidence>
<dbReference type="FunFam" id="3.40.430.10:FF:000001">
    <property type="entry name" value="Dihydrofolate reductase"/>
    <property type="match status" value="1"/>
</dbReference>
<comment type="similarity">
    <text evidence="2 8 9">Belongs to the dihydrofolate reductase family.</text>
</comment>
<comment type="pathway">
    <text evidence="1 8">Cofactor biosynthesis; tetrahydrofolate biosynthesis; 5,6,7,8-tetrahydrofolate from 7,8-dihydrofolate: step 1/1.</text>
</comment>
<evidence type="ECO:0000256" key="4">
    <source>
        <dbReference type="ARBA" id="ARBA00022563"/>
    </source>
</evidence>
<dbReference type="Pfam" id="PF00186">
    <property type="entry name" value="DHFR_1"/>
    <property type="match status" value="1"/>
</dbReference>
<dbReference type="InterPro" id="IPR001796">
    <property type="entry name" value="DHFR_dom"/>
</dbReference>
<dbReference type="PANTHER" id="PTHR48069:SF3">
    <property type="entry name" value="DIHYDROFOLATE REDUCTASE"/>
    <property type="match status" value="1"/>
</dbReference>
<dbReference type="SUPFAM" id="SSF53597">
    <property type="entry name" value="Dihydrofolate reductase-like"/>
    <property type="match status" value="1"/>
</dbReference>
<organism evidence="11 12">
    <name type="scientific">Ilyobacter polytropus (strain ATCC 51220 / DSM 2926 / LMG 16218 / CuHBu1)</name>
    <dbReference type="NCBI Taxonomy" id="572544"/>
    <lineage>
        <taxon>Bacteria</taxon>
        <taxon>Fusobacteriati</taxon>
        <taxon>Fusobacteriota</taxon>
        <taxon>Fusobacteriia</taxon>
        <taxon>Fusobacteriales</taxon>
        <taxon>Fusobacteriaceae</taxon>
        <taxon>Ilyobacter</taxon>
    </lineage>
</organism>
<evidence type="ECO:0000256" key="8">
    <source>
        <dbReference type="PIRNR" id="PIRNR000194"/>
    </source>
</evidence>
<dbReference type="RefSeq" id="WP_013386940.1">
    <property type="nucleotide sequence ID" value="NC_014632.1"/>
</dbReference>
<dbReference type="Gene3D" id="3.40.430.10">
    <property type="entry name" value="Dihydrofolate Reductase, subunit A"/>
    <property type="match status" value="1"/>
</dbReference>
<dbReference type="GO" id="GO:0006730">
    <property type="term" value="P:one-carbon metabolic process"/>
    <property type="evidence" value="ECO:0007669"/>
    <property type="project" value="UniProtKB-KW"/>
</dbReference>
<evidence type="ECO:0000256" key="7">
    <source>
        <dbReference type="ARBA" id="ARBA00025067"/>
    </source>
</evidence>
<proteinExistence type="inferred from homology"/>
<dbReference type="PIRSF" id="PIRSF000194">
    <property type="entry name" value="DHFR"/>
    <property type="match status" value="1"/>
</dbReference>
<dbReference type="GO" id="GO:0046655">
    <property type="term" value="P:folic acid metabolic process"/>
    <property type="evidence" value="ECO:0007669"/>
    <property type="project" value="TreeGrafter"/>
</dbReference>
<keyword evidence="6 8" id="KW-0560">Oxidoreductase</keyword>
<dbReference type="InterPro" id="IPR017925">
    <property type="entry name" value="DHFR_CS"/>
</dbReference>
<sequence>MISLIVAFDENRVIGKNNKLPWNIPEDMEKFKKATMGNIIIMGRNTFEGIGRPLPGRINIVITKDESFHYKGVEVFHSVEEALEEALKLGKEVFFIGGESIYRQVADLVDKFYISYIHGKYDGDSYFPEISLSNFQIIKEEIYDDFIYKEYEKNTLAL</sequence>
<dbReference type="EMBL" id="CP002281">
    <property type="protein sequence ID" value="ADO82270.1"/>
    <property type="molecule type" value="Genomic_DNA"/>
</dbReference>
<evidence type="ECO:0000259" key="10">
    <source>
        <dbReference type="PROSITE" id="PS51330"/>
    </source>
</evidence>
<comment type="function">
    <text evidence="7 8">Key enzyme in folate metabolism. Catalyzes an essential reaction for de novo glycine and purine synthesis, and for DNA precursor synthesis.</text>
</comment>
<reference evidence="11 12" key="1">
    <citation type="journal article" date="2010" name="Stand. Genomic Sci.">
        <title>Complete genome sequence of Ilyobacter polytropus type strain (CuHbu1).</title>
        <authorList>
            <person name="Sikorski J."/>
            <person name="Chertkov O."/>
            <person name="Lapidus A."/>
            <person name="Nolan M."/>
            <person name="Lucas S."/>
            <person name="Del Rio T.G."/>
            <person name="Tice H."/>
            <person name="Cheng J.F."/>
            <person name="Tapia R."/>
            <person name="Han C."/>
            <person name="Goodwin L."/>
            <person name="Pitluck S."/>
            <person name="Liolios K."/>
            <person name="Ivanova N."/>
            <person name="Mavromatis K."/>
            <person name="Mikhailova N."/>
            <person name="Pati A."/>
            <person name="Chen A."/>
            <person name="Palaniappan K."/>
            <person name="Land M."/>
            <person name="Hauser L."/>
            <person name="Chang Y.J."/>
            <person name="Jeffries C.D."/>
            <person name="Brambilla E."/>
            <person name="Yasawong M."/>
            <person name="Rohde M."/>
            <person name="Pukall R."/>
            <person name="Spring S."/>
            <person name="Goker M."/>
            <person name="Woyke T."/>
            <person name="Bristow J."/>
            <person name="Eisen J.A."/>
            <person name="Markowitz V."/>
            <person name="Hugenholtz P."/>
            <person name="Kyrpides N.C."/>
            <person name="Klenk H.P."/>
        </authorList>
    </citation>
    <scope>NUCLEOTIDE SEQUENCE [LARGE SCALE GENOMIC DNA]</scope>
    <source>
        <strain evidence="12">ATCC 51220 / DSM 2926 / LMG 16218 / CuHBu1</strain>
    </source>
</reference>
<dbReference type="GO" id="GO:0046654">
    <property type="term" value="P:tetrahydrofolate biosynthetic process"/>
    <property type="evidence" value="ECO:0007669"/>
    <property type="project" value="UniProtKB-UniPathway"/>
</dbReference>